<name>F3QSZ2_9BACT</name>
<dbReference type="Proteomes" id="UP000005546">
    <property type="component" value="Unassembled WGS sequence"/>
</dbReference>
<gene>
    <name evidence="1" type="ORF">HMPREF9442_01308</name>
</gene>
<evidence type="ECO:0000313" key="1">
    <source>
        <dbReference type="EMBL" id="EGG55002.1"/>
    </source>
</evidence>
<dbReference type="EMBL" id="AFBR01000034">
    <property type="protein sequence ID" value="EGG55002.1"/>
    <property type="molecule type" value="Genomic_DNA"/>
</dbReference>
<dbReference type="STRING" id="762982.HMPREF9442_01308"/>
<sequence length="90" mass="10484">MHGQTTANASIHRLHAFFFIIRFQVFHDSRSKVRKIPSKGLYRMLPIFALKKFFQGLCYIRKNICYTKEKDVTCTKVSAIGAKMRQAENT</sequence>
<organism evidence="1 2">
    <name type="scientific">Paraprevotella xylaniphila YIT 11841</name>
    <dbReference type="NCBI Taxonomy" id="762982"/>
    <lineage>
        <taxon>Bacteria</taxon>
        <taxon>Pseudomonadati</taxon>
        <taxon>Bacteroidota</taxon>
        <taxon>Bacteroidia</taxon>
        <taxon>Bacteroidales</taxon>
        <taxon>Prevotellaceae</taxon>
        <taxon>Paraprevotella</taxon>
    </lineage>
</organism>
<protein>
    <submittedName>
        <fullName evidence="1">Uncharacterized protein</fullName>
    </submittedName>
</protein>
<keyword evidence="2" id="KW-1185">Reference proteome</keyword>
<dbReference type="HOGENOM" id="CLU_2438109_0_0_10"/>
<comment type="caution">
    <text evidence="1">The sequence shown here is derived from an EMBL/GenBank/DDBJ whole genome shotgun (WGS) entry which is preliminary data.</text>
</comment>
<evidence type="ECO:0000313" key="2">
    <source>
        <dbReference type="Proteomes" id="UP000005546"/>
    </source>
</evidence>
<accession>F3QSZ2</accession>
<proteinExistence type="predicted"/>
<reference evidence="1 2" key="1">
    <citation type="submission" date="2011-02" db="EMBL/GenBank/DDBJ databases">
        <authorList>
            <person name="Weinstock G."/>
            <person name="Sodergren E."/>
            <person name="Clifton S."/>
            <person name="Fulton L."/>
            <person name="Fulton B."/>
            <person name="Courtney L."/>
            <person name="Fronick C."/>
            <person name="Harrison M."/>
            <person name="Strong C."/>
            <person name="Farmer C."/>
            <person name="Delahaunty K."/>
            <person name="Markovic C."/>
            <person name="Hall O."/>
            <person name="Minx P."/>
            <person name="Tomlinson C."/>
            <person name="Mitreva M."/>
            <person name="Hou S."/>
            <person name="Chen J."/>
            <person name="Wollam A."/>
            <person name="Pepin K.H."/>
            <person name="Johnson M."/>
            <person name="Bhonagiri V."/>
            <person name="Zhang X."/>
            <person name="Suruliraj S."/>
            <person name="Warren W."/>
            <person name="Chinwalla A."/>
            <person name="Mardis E.R."/>
            <person name="Wilson R.K."/>
        </authorList>
    </citation>
    <scope>NUCLEOTIDE SEQUENCE [LARGE SCALE GENOMIC DNA]</scope>
    <source>
        <strain evidence="1 2">YIT 11841</strain>
    </source>
</reference>
<dbReference type="AlphaFoldDB" id="F3QSZ2"/>